<evidence type="ECO:0000313" key="2">
    <source>
        <dbReference type="EMBL" id="KAK2941616.1"/>
    </source>
</evidence>
<gene>
    <name evidence="2" type="ORF">BLNAU_23471</name>
</gene>
<name>A0ABQ9WQ45_9EUKA</name>
<feature type="region of interest" description="Disordered" evidence="1">
    <location>
        <begin position="225"/>
        <end position="263"/>
    </location>
</feature>
<evidence type="ECO:0000256" key="1">
    <source>
        <dbReference type="SAM" id="MobiDB-lite"/>
    </source>
</evidence>
<proteinExistence type="predicted"/>
<feature type="region of interest" description="Disordered" evidence="1">
    <location>
        <begin position="1"/>
        <end position="29"/>
    </location>
</feature>
<dbReference type="Proteomes" id="UP001281761">
    <property type="component" value="Unassembled WGS sequence"/>
</dbReference>
<feature type="compositionally biased region" description="Polar residues" evidence="1">
    <location>
        <begin position="16"/>
        <end position="29"/>
    </location>
</feature>
<keyword evidence="3" id="KW-1185">Reference proteome</keyword>
<organism evidence="2 3">
    <name type="scientific">Blattamonas nauphoetae</name>
    <dbReference type="NCBI Taxonomy" id="2049346"/>
    <lineage>
        <taxon>Eukaryota</taxon>
        <taxon>Metamonada</taxon>
        <taxon>Preaxostyla</taxon>
        <taxon>Oxymonadida</taxon>
        <taxon>Blattamonas</taxon>
    </lineage>
</organism>
<reference evidence="2 3" key="1">
    <citation type="journal article" date="2022" name="bioRxiv">
        <title>Genomics of Preaxostyla Flagellates Illuminates Evolutionary Transitions and the Path Towards Mitochondrial Loss.</title>
        <authorList>
            <person name="Novak L.V.F."/>
            <person name="Treitli S.C."/>
            <person name="Pyrih J."/>
            <person name="Halakuc P."/>
            <person name="Pipaliya S.V."/>
            <person name="Vacek V."/>
            <person name="Brzon O."/>
            <person name="Soukal P."/>
            <person name="Eme L."/>
            <person name="Dacks J.B."/>
            <person name="Karnkowska A."/>
            <person name="Elias M."/>
            <person name="Hampl V."/>
        </authorList>
    </citation>
    <scope>NUCLEOTIDE SEQUENCE [LARGE SCALE GENOMIC DNA]</scope>
    <source>
        <strain evidence="2">NAU3</strain>
        <tissue evidence="2">Gut</tissue>
    </source>
</reference>
<protein>
    <submittedName>
        <fullName evidence="2">Uncharacterized protein</fullName>
    </submittedName>
</protein>
<sequence length="393" mass="45136">MGMSGRPRPRRIVESLNHQYPPRQQQPTYNQQVLVSEDGQADAPSQEFPMTIRSLIHSQQEQAEDTRLPHLYSDDVMLNPLHPHVKALENRNKHELPPGKVNDVQNTLVDSGRNEHSTVRLQAQRYAKQRADSHPTREGFVNQRQKHINPQFPQQSSAAIVTQNSQSYRRPPQQSENHPFDEEYAISRANQLTERDFSETTHQSKPISLQRYTQEDITHFTQSSFYKHQSSTSRLSSRPSRQPASPRTTPEKSRDSSRMSSNSHQVALKPYIMWFPHYETDPRILMEQTGSADAVHNWLEVANTREEGSDGEETGERAEKLLTECSDDTLDIFDQVQFKLRTEIPLHDSVLSMISPYPSTQVIYIGRLAAHSRALSGRGWNCLDVEYPHRKVG</sequence>
<dbReference type="EMBL" id="JARBJD010000483">
    <property type="protein sequence ID" value="KAK2941616.1"/>
    <property type="molecule type" value="Genomic_DNA"/>
</dbReference>
<feature type="compositionally biased region" description="Polar residues" evidence="1">
    <location>
        <begin position="151"/>
        <end position="177"/>
    </location>
</feature>
<evidence type="ECO:0000313" key="3">
    <source>
        <dbReference type="Proteomes" id="UP001281761"/>
    </source>
</evidence>
<feature type="region of interest" description="Disordered" evidence="1">
    <location>
        <begin position="149"/>
        <end position="179"/>
    </location>
</feature>
<accession>A0ABQ9WQ45</accession>
<comment type="caution">
    <text evidence="2">The sequence shown here is derived from an EMBL/GenBank/DDBJ whole genome shotgun (WGS) entry which is preliminary data.</text>
</comment>
<feature type="compositionally biased region" description="Low complexity" evidence="1">
    <location>
        <begin position="230"/>
        <end position="248"/>
    </location>
</feature>